<dbReference type="OrthoDB" id="1935281at2759"/>
<proteinExistence type="predicted"/>
<dbReference type="FunFam" id="4.10.280.10:FF:000085">
    <property type="entry name" value="Transcription factor bHLH126"/>
    <property type="match status" value="1"/>
</dbReference>
<dbReference type="PANTHER" id="PTHR13935">
    <property type="entry name" value="ACHAETE-SCUTE TRANSCRIPTION FACTOR-RELATED"/>
    <property type="match status" value="1"/>
</dbReference>
<protein>
    <recommendedName>
        <fullName evidence="9">BHLH domain-containing protein</fullName>
    </recommendedName>
</protein>
<reference evidence="10" key="3">
    <citation type="submission" date="2019-09" db="EMBL/GenBank/DDBJ databases">
        <authorList>
            <person name="Gao Z."/>
        </authorList>
    </citation>
    <scope>NUCLEOTIDE SEQUENCE</scope>
    <source>
        <tissue evidence="10">Leaves</tissue>
    </source>
</reference>
<dbReference type="GO" id="GO:0000977">
    <property type="term" value="F:RNA polymerase II transcription regulatory region sequence-specific DNA binding"/>
    <property type="evidence" value="ECO:0007669"/>
    <property type="project" value="TreeGrafter"/>
</dbReference>
<keyword evidence="6" id="KW-0539">Nucleus</keyword>
<dbReference type="CDD" id="cd18914">
    <property type="entry name" value="bHLH_AtORG2_like"/>
    <property type="match status" value="1"/>
</dbReference>
<dbReference type="EMBL" id="RXIC02000020">
    <property type="protein sequence ID" value="KAB1222844.1"/>
    <property type="molecule type" value="Genomic_DNA"/>
</dbReference>
<evidence type="ECO:0000256" key="6">
    <source>
        <dbReference type="ARBA" id="ARBA00023242"/>
    </source>
</evidence>
<evidence type="ECO:0000259" key="9">
    <source>
        <dbReference type="PROSITE" id="PS50888"/>
    </source>
</evidence>
<feature type="region of interest" description="Disordered" evidence="8">
    <location>
        <begin position="45"/>
        <end position="75"/>
    </location>
</feature>
<evidence type="ECO:0000313" key="10">
    <source>
        <dbReference type="EMBL" id="KAB1210785.1"/>
    </source>
</evidence>
<comment type="subcellular location">
    <subcellularLocation>
        <location evidence="1">Nucleus</location>
    </subcellularLocation>
</comment>
<name>A0A6A1VE31_9ROSI</name>
<keyword evidence="7" id="KW-0175">Coiled coil</keyword>
<dbReference type="PANTHER" id="PTHR13935:SF155">
    <property type="entry name" value="TRANSCRIPTION FACTOR BHLH120-LIKE"/>
    <property type="match status" value="1"/>
</dbReference>
<dbReference type="Gene3D" id="4.10.280.10">
    <property type="entry name" value="Helix-loop-helix DNA-binding domain"/>
    <property type="match status" value="1"/>
</dbReference>
<dbReference type="GO" id="GO:0046983">
    <property type="term" value="F:protein dimerization activity"/>
    <property type="evidence" value="ECO:0007669"/>
    <property type="project" value="InterPro"/>
</dbReference>
<keyword evidence="3" id="KW-0805">Transcription regulation</keyword>
<evidence type="ECO:0000256" key="4">
    <source>
        <dbReference type="ARBA" id="ARBA00023125"/>
    </source>
</evidence>
<dbReference type="AlphaFoldDB" id="A0A6A1VE31"/>
<dbReference type="PROSITE" id="PS50888">
    <property type="entry name" value="BHLH"/>
    <property type="match status" value="1"/>
</dbReference>
<dbReference type="SUPFAM" id="SSF47459">
    <property type="entry name" value="HLH, helix-loop-helix DNA-binding domain"/>
    <property type="match status" value="1"/>
</dbReference>
<dbReference type="GO" id="GO:0000981">
    <property type="term" value="F:DNA-binding transcription factor activity, RNA polymerase II-specific"/>
    <property type="evidence" value="ECO:0007669"/>
    <property type="project" value="TreeGrafter"/>
</dbReference>
<sequence length="229" mass="25557">MSWPVFQISSNTHSGLAIRRDLILPDASMDDSIINFDEGRARRKKSTAISSNCERSDDNDKKMMHRDMERRRRKDMAELHRSLRSLLPLEYIKGKRAISDHMKEAVTYIKHLQNKMKELSAERDKLKELSTSNIALEPESGTSTASPASCVLVRPCSGGVEIMVNSSLKEQGLPLSRALQVLLEKGLAVYSCVSSKVDERLIYTIQAEVGDLTCVDLPGLQEKLSAAIP</sequence>
<comment type="subunit">
    <text evidence="2">Homodimer.</text>
</comment>
<evidence type="ECO:0000313" key="11">
    <source>
        <dbReference type="EMBL" id="KAB1222844.1"/>
    </source>
</evidence>
<accession>A0A6A1VE31</accession>
<evidence type="ECO:0000256" key="1">
    <source>
        <dbReference type="ARBA" id="ARBA00004123"/>
    </source>
</evidence>
<dbReference type="Proteomes" id="UP000516437">
    <property type="component" value="Chromosome 6"/>
</dbReference>
<dbReference type="Pfam" id="PF00010">
    <property type="entry name" value="HLH"/>
    <property type="match status" value="1"/>
</dbReference>
<feature type="coiled-coil region" evidence="7">
    <location>
        <begin position="102"/>
        <end position="132"/>
    </location>
</feature>
<dbReference type="InterPro" id="IPR036638">
    <property type="entry name" value="HLH_DNA-bd_sf"/>
</dbReference>
<organism evidence="10 12">
    <name type="scientific">Morella rubra</name>
    <name type="common">Chinese bayberry</name>
    <dbReference type="NCBI Taxonomy" id="262757"/>
    <lineage>
        <taxon>Eukaryota</taxon>
        <taxon>Viridiplantae</taxon>
        <taxon>Streptophyta</taxon>
        <taxon>Embryophyta</taxon>
        <taxon>Tracheophyta</taxon>
        <taxon>Spermatophyta</taxon>
        <taxon>Magnoliopsida</taxon>
        <taxon>eudicotyledons</taxon>
        <taxon>Gunneridae</taxon>
        <taxon>Pentapetalae</taxon>
        <taxon>rosids</taxon>
        <taxon>fabids</taxon>
        <taxon>Fagales</taxon>
        <taxon>Myricaceae</taxon>
        <taxon>Morella</taxon>
    </lineage>
</organism>
<evidence type="ECO:0000256" key="8">
    <source>
        <dbReference type="SAM" id="MobiDB-lite"/>
    </source>
</evidence>
<reference evidence="10" key="1">
    <citation type="submission" date="2018-07" db="EMBL/GenBank/DDBJ databases">
        <authorList>
            <person name="Gao Z.-S."/>
            <person name="Jia H.-M."/>
            <person name="Jia H.-J."/>
            <person name="Cai Q.-L."/>
            <person name="Wang Y."/>
            <person name="Zhao H.-B."/>
        </authorList>
    </citation>
    <scope>NUCLEOTIDE SEQUENCE</scope>
    <source>
        <tissue evidence="10">Leaves</tissue>
    </source>
</reference>
<evidence type="ECO:0000256" key="2">
    <source>
        <dbReference type="ARBA" id="ARBA00011738"/>
    </source>
</evidence>
<keyword evidence="4" id="KW-0238">DNA-binding</keyword>
<evidence type="ECO:0000313" key="12">
    <source>
        <dbReference type="Proteomes" id="UP000516437"/>
    </source>
</evidence>
<reference evidence="10 12" key="2">
    <citation type="journal article" date="2019" name="Plant Biotechnol. J.">
        <title>The red bayberry genome and genetic basis of sex determination.</title>
        <authorList>
            <person name="Jia H.M."/>
            <person name="Jia H.J."/>
            <person name="Cai Q.L."/>
            <person name="Wang Y."/>
            <person name="Zhao H.B."/>
            <person name="Yang W.F."/>
            <person name="Wang G.Y."/>
            <person name="Li Y.H."/>
            <person name="Zhan D.L."/>
            <person name="Shen Y.T."/>
            <person name="Niu Q.F."/>
            <person name="Chang L."/>
            <person name="Qiu J."/>
            <person name="Zhao L."/>
            <person name="Xie H.B."/>
            <person name="Fu W.Y."/>
            <person name="Jin J."/>
            <person name="Li X.W."/>
            <person name="Jiao Y."/>
            <person name="Zhou C.C."/>
            <person name="Tu T."/>
            <person name="Chai C.Y."/>
            <person name="Gao J.L."/>
            <person name="Fan L.J."/>
            <person name="van de Weg E."/>
            <person name="Wang J.Y."/>
            <person name="Gao Z.S."/>
        </authorList>
    </citation>
    <scope>NUCLEOTIDE SEQUENCE [LARGE SCALE GENOMIC DNA]</scope>
    <source>
        <tissue evidence="10">Leaves</tissue>
    </source>
</reference>
<dbReference type="InterPro" id="IPR015660">
    <property type="entry name" value="MASH1/Ascl1a-like"/>
</dbReference>
<comment type="caution">
    <text evidence="10">The sequence shown here is derived from an EMBL/GenBank/DDBJ whole genome shotgun (WGS) entry which is preliminary data.</text>
</comment>
<gene>
    <name evidence="11" type="ORF">CJ030_MR2G014091</name>
    <name evidence="10" type="ORF">CJ030_MR6G019824</name>
</gene>
<evidence type="ECO:0000256" key="5">
    <source>
        <dbReference type="ARBA" id="ARBA00023163"/>
    </source>
</evidence>
<keyword evidence="12" id="KW-1185">Reference proteome</keyword>
<dbReference type="InterPro" id="IPR011598">
    <property type="entry name" value="bHLH_dom"/>
</dbReference>
<evidence type="ECO:0000256" key="7">
    <source>
        <dbReference type="SAM" id="Coils"/>
    </source>
</evidence>
<evidence type="ECO:0000256" key="3">
    <source>
        <dbReference type="ARBA" id="ARBA00023015"/>
    </source>
</evidence>
<dbReference type="EMBL" id="RXIC02000024">
    <property type="protein sequence ID" value="KAB1210785.1"/>
    <property type="molecule type" value="Genomic_DNA"/>
</dbReference>
<dbReference type="GO" id="GO:0090575">
    <property type="term" value="C:RNA polymerase II transcription regulator complex"/>
    <property type="evidence" value="ECO:0007669"/>
    <property type="project" value="TreeGrafter"/>
</dbReference>
<feature type="domain" description="BHLH" evidence="9">
    <location>
        <begin position="60"/>
        <end position="112"/>
    </location>
</feature>
<dbReference type="Proteomes" id="UP000516437">
    <property type="component" value="Chromosome 2"/>
</dbReference>
<feature type="compositionally biased region" description="Basic and acidic residues" evidence="8">
    <location>
        <begin position="54"/>
        <end position="75"/>
    </location>
</feature>
<keyword evidence="5" id="KW-0804">Transcription</keyword>